<sequence length="126" mass="11776">GLQAATASGRVYYVTKNPTYLSGSSQCSSGGGSSGGQQEAPAAPNGTFRNEAETAVAALAAAAAVTAGFTTQPGHLGSQADSEPLATRVGGLSDGGAAVTSPSALAVGGCNGAASGHAKSAPGGLP</sequence>
<evidence type="ECO:0000313" key="2">
    <source>
        <dbReference type="EMBL" id="GFR48025.1"/>
    </source>
</evidence>
<keyword evidence="3" id="KW-1185">Reference proteome</keyword>
<dbReference type="Proteomes" id="UP001054857">
    <property type="component" value="Unassembled WGS sequence"/>
</dbReference>
<dbReference type="EMBL" id="BMAR01000021">
    <property type="protein sequence ID" value="GFR48025.1"/>
    <property type="molecule type" value="Genomic_DNA"/>
</dbReference>
<evidence type="ECO:0000256" key="1">
    <source>
        <dbReference type="SAM" id="MobiDB-lite"/>
    </source>
</evidence>
<name>A0AAD3DTX1_9CHLO</name>
<gene>
    <name evidence="2" type="ORF">Agub_g9857</name>
</gene>
<reference evidence="2 3" key="1">
    <citation type="journal article" date="2021" name="Sci. Rep.">
        <title>Genome sequencing of the multicellular alga Astrephomene provides insights into convergent evolution of germ-soma differentiation.</title>
        <authorList>
            <person name="Yamashita S."/>
            <person name="Yamamoto K."/>
            <person name="Matsuzaki R."/>
            <person name="Suzuki S."/>
            <person name="Yamaguchi H."/>
            <person name="Hirooka S."/>
            <person name="Minakuchi Y."/>
            <person name="Miyagishima S."/>
            <person name="Kawachi M."/>
            <person name="Toyoda A."/>
            <person name="Nozaki H."/>
        </authorList>
    </citation>
    <scope>NUCLEOTIDE SEQUENCE [LARGE SCALE GENOMIC DNA]</scope>
    <source>
        <strain evidence="2 3">NIES-4017</strain>
    </source>
</reference>
<proteinExistence type="predicted"/>
<comment type="caution">
    <text evidence="2">The sequence shown here is derived from an EMBL/GenBank/DDBJ whole genome shotgun (WGS) entry which is preliminary data.</text>
</comment>
<feature type="non-terminal residue" evidence="2">
    <location>
        <position position="1"/>
    </location>
</feature>
<accession>A0AAD3DTX1</accession>
<feature type="region of interest" description="Disordered" evidence="1">
    <location>
        <begin position="22"/>
        <end position="49"/>
    </location>
</feature>
<protein>
    <submittedName>
        <fullName evidence="2">Uncharacterized protein</fullName>
    </submittedName>
</protein>
<dbReference type="AlphaFoldDB" id="A0AAD3DTX1"/>
<evidence type="ECO:0000313" key="3">
    <source>
        <dbReference type="Proteomes" id="UP001054857"/>
    </source>
</evidence>
<feature type="non-terminal residue" evidence="2">
    <location>
        <position position="126"/>
    </location>
</feature>
<organism evidence="2 3">
    <name type="scientific">Astrephomene gubernaculifera</name>
    <dbReference type="NCBI Taxonomy" id="47775"/>
    <lineage>
        <taxon>Eukaryota</taxon>
        <taxon>Viridiplantae</taxon>
        <taxon>Chlorophyta</taxon>
        <taxon>core chlorophytes</taxon>
        <taxon>Chlorophyceae</taxon>
        <taxon>CS clade</taxon>
        <taxon>Chlamydomonadales</taxon>
        <taxon>Astrephomenaceae</taxon>
        <taxon>Astrephomene</taxon>
    </lineage>
</organism>